<dbReference type="Proteomes" id="UP000798662">
    <property type="component" value="Chromosome 1"/>
</dbReference>
<dbReference type="EMBL" id="CM020618">
    <property type="protein sequence ID" value="KAK1858466.1"/>
    <property type="molecule type" value="Genomic_DNA"/>
</dbReference>
<proteinExistence type="predicted"/>
<comment type="caution">
    <text evidence="1">The sequence shown here is derived from an EMBL/GenBank/DDBJ whole genome shotgun (WGS) entry which is preliminary data.</text>
</comment>
<accession>A0ACC3BKH0</accession>
<gene>
    <name evidence="1" type="ORF">I4F81_001071</name>
</gene>
<sequence>MAFPAFATPCPAQLLRPRALQRAALGVRPAAGRLPTGSGRRRPGAPPPPAPFHPFSYRPCMKAASPSPITILPTDGAATEEAATAFAASLDGEWNGFQAKVDPTTGAALKIPAVEVPDDFAEWNVHPVGYATTTSIKLRKESLYVKEFQLYPTITLDEIISCDEKLTIHDTAADGFALFPSGAYAAGDAAVPTVYKSILDYHPRAEMCLVDTGAVPAAGEVDLPRERMAVRVSWEWATGAIVSPLVVTHEDWYVRWCDGSMMEGASGFISGWPAEPPVDAADLAGSWVPDGGGDAETVDTGGLVLLPLGMSVRVDKGADGGVVVEVGWLRSDAAGVRLGYEPGSGDRRLLLRRAYGPDGTLLSTTHSMLRRQV</sequence>
<protein>
    <submittedName>
        <fullName evidence="1">Uncharacterized protein</fullName>
    </submittedName>
</protein>
<evidence type="ECO:0000313" key="1">
    <source>
        <dbReference type="EMBL" id="KAK1858466.1"/>
    </source>
</evidence>
<name>A0ACC3BKH0_PYRYE</name>
<evidence type="ECO:0000313" key="2">
    <source>
        <dbReference type="Proteomes" id="UP000798662"/>
    </source>
</evidence>
<keyword evidence="2" id="KW-1185">Reference proteome</keyword>
<organism evidence="1 2">
    <name type="scientific">Pyropia yezoensis</name>
    <name type="common">Susabi-nori</name>
    <name type="synonym">Porphyra yezoensis</name>
    <dbReference type="NCBI Taxonomy" id="2788"/>
    <lineage>
        <taxon>Eukaryota</taxon>
        <taxon>Rhodophyta</taxon>
        <taxon>Bangiophyceae</taxon>
        <taxon>Bangiales</taxon>
        <taxon>Bangiaceae</taxon>
        <taxon>Pyropia</taxon>
    </lineage>
</organism>
<reference evidence="1" key="1">
    <citation type="submission" date="2019-11" db="EMBL/GenBank/DDBJ databases">
        <title>Nori genome reveals adaptations in red seaweeds to the harsh intertidal environment.</title>
        <authorList>
            <person name="Wang D."/>
            <person name="Mao Y."/>
        </authorList>
    </citation>
    <scope>NUCLEOTIDE SEQUENCE</scope>
    <source>
        <tissue evidence="1">Gametophyte</tissue>
    </source>
</reference>